<reference evidence="2" key="2">
    <citation type="submission" date="2020-09" db="EMBL/GenBank/DDBJ databases">
        <authorList>
            <person name="Sun Q."/>
            <person name="Ohkuma M."/>
        </authorList>
    </citation>
    <scope>NUCLEOTIDE SEQUENCE</scope>
    <source>
        <strain evidence="2">JCM 31311</strain>
    </source>
</reference>
<dbReference type="Pfam" id="PF24684">
    <property type="entry name" value="Vgb_lyase"/>
    <property type="match status" value="1"/>
</dbReference>
<dbReference type="SUPFAM" id="SSF63825">
    <property type="entry name" value="YWTD domain"/>
    <property type="match status" value="1"/>
</dbReference>
<proteinExistence type="predicted"/>
<dbReference type="AlphaFoldDB" id="A0A918F502"/>
<dbReference type="PANTHER" id="PTHR40274:SF3">
    <property type="entry name" value="VIRGINIAMYCIN B LYASE"/>
    <property type="match status" value="1"/>
</dbReference>
<reference evidence="2" key="1">
    <citation type="journal article" date="2014" name="Int. J. Syst. Evol. Microbiol.">
        <title>Complete genome sequence of Corynebacterium casei LMG S-19264T (=DSM 44701T), isolated from a smear-ripened cheese.</title>
        <authorList>
            <consortium name="US DOE Joint Genome Institute (JGI-PGF)"/>
            <person name="Walter F."/>
            <person name="Albersmeier A."/>
            <person name="Kalinowski J."/>
            <person name="Ruckert C."/>
        </authorList>
    </citation>
    <scope>NUCLEOTIDE SEQUENCE</scope>
    <source>
        <strain evidence="2">JCM 31311</strain>
    </source>
</reference>
<gene>
    <name evidence="2" type="ORF">GCM10008957_13460</name>
</gene>
<dbReference type="Proteomes" id="UP000603865">
    <property type="component" value="Unassembled WGS sequence"/>
</dbReference>
<accession>A0A918F502</accession>
<keyword evidence="3" id="KW-1185">Reference proteome</keyword>
<evidence type="ECO:0000256" key="1">
    <source>
        <dbReference type="SAM" id="SignalP"/>
    </source>
</evidence>
<keyword evidence="1" id="KW-0732">Signal</keyword>
<dbReference type="Gene3D" id="2.130.10.10">
    <property type="entry name" value="YVTN repeat-like/Quinoprotein amine dehydrogenase"/>
    <property type="match status" value="1"/>
</dbReference>
<dbReference type="PROSITE" id="PS51257">
    <property type="entry name" value="PROKAR_LIPOPROTEIN"/>
    <property type="match status" value="1"/>
</dbReference>
<evidence type="ECO:0000313" key="2">
    <source>
        <dbReference type="EMBL" id="GGR01895.1"/>
    </source>
</evidence>
<feature type="signal peptide" evidence="1">
    <location>
        <begin position="1"/>
        <end position="16"/>
    </location>
</feature>
<dbReference type="EMBL" id="BMQL01000005">
    <property type="protein sequence ID" value="GGR01895.1"/>
    <property type="molecule type" value="Genomic_DNA"/>
</dbReference>
<organism evidence="2 3">
    <name type="scientific">Deinococcus ruber</name>
    <dbReference type="NCBI Taxonomy" id="1848197"/>
    <lineage>
        <taxon>Bacteria</taxon>
        <taxon>Thermotogati</taxon>
        <taxon>Deinococcota</taxon>
        <taxon>Deinococci</taxon>
        <taxon>Deinococcales</taxon>
        <taxon>Deinococcaceae</taxon>
        <taxon>Deinococcus</taxon>
    </lineage>
</organism>
<name>A0A918F502_9DEIO</name>
<dbReference type="InterPro" id="IPR051344">
    <property type="entry name" value="Vgb"/>
</dbReference>
<dbReference type="RefSeq" id="WP_189088768.1">
    <property type="nucleotide sequence ID" value="NZ_BMQL01000005.1"/>
</dbReference>
<protein>
    <submittedName>
        <fullName evidence="2">Uncharacterized protein</fullName>
    </submittedName>
</protein>
<sequence length="447" mass="45799">MKRLLPLFIFMSAALAACGSGSVTPVPVIQPGTISQPTVPAQGITGLKVAVGAAVLDAASGQGSGILSFSGAAGLGTQTLTVSVVSAPAGLTVQPGTPSSSAGSVGVALDLRASGAVTGGPLTLKVALGTQTQTLSVPLVVARSTDLPVVGGSTFKPATSTTCANGDVYLSAPVNAVMEQRTRLLRLNAASGTLDSFDLKLDLTEGVTSQLCTPSGELWLSIRSDAAQGSVIAHLHQDTGTVERFAVGATADTINNLTRTPDGRLWFMQYKHDRLGEFDPASGTVTTHAVTDNAENLTLGQDGDLYFSRFYTDPAVVRYDPASGSSTILSAGYTNHNLPRAIVQTQGAVWYVDAWTQQFLRIDPASGKPVVVSLPTGATPGELVAAPDGTIWVADAAAHVLYRVAPGSTDAVTVPLLGSSSDGPRALSVSASGTLWYESSGHLVNQQ</sequence>
<dbReference type="InterPro" id="IPR015943">
    <property type="entry name" value="WD40/YVTN_repeat-like_dom_sf"/>
</dbReference>
<evidence type="ECO:0000313" key="3">
    <source>
        <dbReference type="Proteomes" id="UP000603865"/>
    </source>
</evidence>
<comment type="caution">
    <text evidence="2">The sequence shown here is derived from an EMBL/GenBank/DDBJ whole genome shotgun (WGS) entry which is preliminary data.</text>
</comment>
<dbReference type="PANTHER" id="PTHR40274">
    <property type="entry name" value="VIRGINIAMYCIN B LYASE"/>
    <property type="match status" value="1"/>
</dbReference>
<feature type="chain" id="PRO_5038054460" evidence="1">
    <location>
        <begin position="17"/>
        <end position="447"/>
    </location>
</feature>